<proteinExistence type="evidence at transcript level"/>
<evidence type="ECO:0000313" key="1">
    <source>
        <dbReference type="EMBL" id="CAB61429.1"/>
    </source>
</evidence>
<sequence>PFRDAIEQDRGVPVYTIHAEVEGRSLDVFVQVTQDSSF</sequence>
<name>Q9RB02_PECAT</name>
<feature type="non-terminal residue" evidence="1">
    <location>
        <position position="1"/>
    </location>
</feature>
<accession>Q9RB02</accession>
<reference evidence="1" key="1">
    <citation type="journal article" date="2000" name="Microbiology">
        <title>cDNA-AFLP analysis of differential gene expression in the prokaryotic plant pathogen Erwinia carotovora.</title>
        <authorList>
            <person name="Dellagi A."/>
            <person name="Birch P.R."/>
            <person name="Heilbronn J."/>
            <person name="Lyon G.D."/>
            <person name="Toth I.K."/>
        </authorList>
    </citation>
    <scope>NUCLEOTIDE SEQUENCE</scope>
    <source>
        <strain evidence="1">SCRI 1039</strain>
    </source>
</reference>
<dbReference type="EMBL" id="AJ274646">
    <property type="protein sequence ID" value="CAB61429.1"/>
    <property type="molecule type" value="mRNA"/>
</dbReference>
<protein>
    <submittedName>
        <fullName evidence="1">Uncharacterized protein</fullName>
    </submittedName>
</protein>
<organism evidence="1">
    <name type="scientific">Pectobacterium atrosepticum</name>
    <name type="common">Erwinia carotovora subsp. atroseptica</name>
    <dbReference type="NCBI Taxonomy" id="29471"/>
    <lineage>
        <taxon>Bacteria</taxon>
        <taxon>Pseudomonadati</taxon>
        <taxon>Pseudomonadota</taxon>
        <taxon>Gammaproteobacteria</taxon>
        <taxon>Enterobacterales</taxon>
        <taxon>Pectobacteriaceae</taxon>
        <taxon>Pectobacterium</taxon>
    </lineage>
</organism>
<dbReference type="AlphaFoldDB" id="Q9RB02"/>
<feature type="non-terminal residue" evidence="1">
    <location>
        <position position="38"/>
    </location>
</feature>